<evidence type="ECO:0000313" key="1">
    <source>
        <dbReference type="EMBL" id="MBO1516843.1"/>
    </source>
</evidence>
<reference evidence="1 2" key="1">
    <citation type="submission" date="2021-03" db="EMBL/GenBank/DDBJ databases">
        <authorList>
            <person name="Shang D.-D."/>
            <person name="Du Z.-J."/>
            <person name="Chen G.-J."/>
        </authorList>
    </citation>
    <scope>NUCLEOTIDE SEQUENCE [LARGE SCALE GENOMIC DNA]</scope>
    <source>
        <strain evidence="1 2">F2608</strain>
    </source>
</reference>
<dbReference type="EMBL" id="JAGBKN010000009">
    <property type="protein sequence ID" value="MBO1516843.1"/>
    <property type="molecule type" value="Genomic_DNA"/>
</dbReference>
<dbReference type="Pfam" id="PF13279">
    <property type="entry name" value="4HBT_2"/>
    <property type="match status" value="1"/>
</dbReference>
<proteinExistence type="predicted"/>
<dbReference type="AlphaFoldDB" id="A0AAW4IN04"/>
<dbReference type="InterPro" id="IPR029069">
    <property type="entry name" value="HotDog_dom_sf"/>
</dbReference>
<dbReference type="Gene3D" id="3.10.129.10">
    <property type="entry name" value="Hotdog Thioesterase"/>
    <property type="match status" value="1"/>
</dbReference>
<accession>A0AAW4IN04</accession>
<keyword evidence="2" id="KW-1185">Reference proteome</keyword>
<dbReference type="SUPFAM" id="SSF54637">
    <property type="entry name" value="Thioesterase/thiol ester dehydrase-isomerase"/>
    <property type="match status" value="1"/>
</dbReference>
<dbReference type="RefSeq" id="WP_207969482.1">
    <property type="nucleotide sequence ID" value="NZ_JAGBKN010000009.1"/>
</dbReference>
<protein>
    <submittedName>
        <fullName evidence="1">Thioesterase</fullName>
    </submittedName>
</protein>
<organism evidence="1 2">
    <name type="scientific">Psychrobacter halodurans</name>
    <dbReference type="NCBI Taxonomy" id="2818439"/>
    <lineage>
        <taxon>Bacteria</taxon>
        <taxon>Pseudomonadati</taxon>
        <taxon>Pseudomonadota</taxon>
        <taxon>Gammaproteobacteria</taxon>
        <taxon>Moraxellales</taxon>
        <taxon>Moraxellaceae</taxon>
        <taxon>Psychrobacter</taxon>
    </lineage>
</organism>
<comment type="caution">
    <text evidence="1">The sequence shown here is derived from an EMBL/GenBank/DDBJ whole genome shotgun (WGS) entry which is preliminary data.</text>
</comment>
<sequence length="143" mass="16360">MSNQELDFDDGLFVFETVMRVRHTEIDRSQHISFEALTALVCEARHRFLHAKGIQEINADHRGLIIDGIQLTTNSRVRAREELLFEVGVEPLYDNGGHMIIKISRMYGGEVVAKARIHFISYDFHLNKPAALDKDTKAALYPH</sequence>
<evidence type="ECO:0000313" key="2">
    <source>
        <dbReference type="Proteomes" id="UP000664161"/>
    </source>
</evidence>
<dbReference type="Proteomes" id="UP000664161">
    <property type="component" value="Unassembled WGS sequence"/>
</dbReference>
<name>A0AAW4IN04_9GAMM</name>
<gene>
    <name evidence="1" type="ORF">J3491_05775</name>
</gene>